<dbReference type="EMBL" id="VXIV02000963">
    <property type="protein sequence ID" value="KAF6034954.1"/>
    <property type="molecule type" value="Genomic_DNA"/>
</dbReference>
<name>A0A7J7KAH9_BUGNE</name>
<feature type="compositionally biased region" description="Polar residues" evidence="1">
    <location>
        <begin position="427"/>
        <end position="440"/>
    </location>
</feature>
<evidence type="ECO:0000313" key="3">
    <source>
        <dbReference type="Proteomes" id="UP000593567"/>
    </source>
</evidence>
<gene>
    <name evidence="2" type="ORF">EB796_006742</name>
</gene>
<accession>A0A7J7KAH9</accession>
<evidence type="ECO:0000313" key="2">
    <source>
        <dbReference type="EMBL" id="KAF6034954.1"/>
    </source>
</evidence>
<reference evidence="2" key="1">
    <citation type="submission" date="2020-06" db="EMBL/GenBank/DDBJ databases">
        <title>Draft genome of Bugula neritina, a colonial animal packing powerful symbionts and potential medicines.</title>
        <authorList>
            <person name="Rayko M."/>
        </authorList>
    </citation>
    <scope>NUCLEOTIDE SEQUENCE [LARGE SCALE GENOMIC DNA]</scope>
    <source>
        <strain evidence="2">Kwan_BN1</strain>
    </source>
</reference>
<proteinExistence type="predicted"/>
<keyword evidence="3" id="KW-1185">Reference proteome</keyword>
<evidence type="ECO:0000256" key="1">
    <source>
        <dbReference type="SAM" id="MobiDB-lite"/>
    </source>
</evidence>
<dbReference type="AlphaFoldDB" id="A0A7J7KAH9"/>
<feature type="region of interest" description="Disordered" evidence="1">
    <location>
        <begin position="410"/>
        <end position="459"/>
    </location>
</feature>
<comment type="caution">
    <text evidence="2">The sequence shown here is derived from an EMBL/GenBank/DDBJ whole genome shotgun (WGS) entry which is preliminary data.</text>
</comment>
<protein>
    <submittedName>
        <fullName evidence="2">Uncharacterized protein</fullName>
    </submittedName>
</protein>
<organism evidence="2 3">
    <name type="scientific">Bugula neritina</name>
    <name type="common">Brown bryozoan</name>
    <name type="synonym">Sertularia neritina</name>
    <dbReference type="NCBI Taxonomy" id="10212"/>
    <lineage>
        <taxon>Eukaryota</taxon>
        <taxon>Metazoa</taxon>
        <taxon>Spiralia</taxon>
        <taxon>Lophotrochozoa</taxon>
        <taxon>Bryozoa</taxon>
        <taxon>Gymnolaemata</taxon>
        <taxon>Cheilostomatida</taxon>
        <taxon>Flustrina</taxon>
        <taxon>Buguloidea</taxon>
        <taxon>Bugulidae</taxon>
        <taxon>Bugula</taxon>
    </lineage>
</organism>
<sequence length="533" mass="59696">MAEAAGSALPNTWEDSCMWGRAPEQLISNMFRGSQKLYFTKAGSSLEHRQYFEASFTGSADPVMKYFRVELGNSKHREIKFYAANGRYSSVCVARCSIHSPDTDIMTLVLLYNRKGRAVNEVVKARLTSNGATNIANEEMLRVVRRDNIIVIETARYGEVLMHLFDIEKKEPSKCAFITRCMGKQDPVIMISSLYLALYCFYSEAKNGLLYSLNELLHIPLSCVLQCLTDITSHVLQKSLCFLTVAAGDEQCLNVEHELIVGNQPHLFIRVKGREPNSGFLIQAFNRNNDEVFRLVETSNRDCILYINQTEMIGQVSFSRHVTSYSDQKGAEVISGQSKKHASHPCHVTFRSTLSMAFLASATSNLMNQPIRIQRLHNSNFEPSDFAAMICMTLYHIHFDYNITSVTAGSVPPSTSAAEQPRRSCPGRTSINQPQSQYQNVPPPRYSSHPWQSQQAAPSALPNVFSQPTDLLSCFQGRASTQLQSQNQMLAPSSVSDLSQTQSSDSDLQITHREQSLSDALPRASLTGYYKQF</sequence>
<dbReference type="Proteomes" id="UP000593567">
    <property type="component" value="Unassembled WGS sequence"/>
</dbReference>